<sequence length="37" mass="3906">MCGNRKMPGSARDVFDAGGTTEPAPAVEMNVSFNYQG</sequence>
<evidence type="ECO:0000313" key="2">
    <source>
        <dbReference type="EMBL" id="AMO96047.1"/>
    </source>
</evidence>
<gene>
    <name evidence="2" type="ORF">CFter6_3414</name>
</gene>
<proteinExistence type="predicted"/>
<feature type="region of interest" description="Disordered" evidence="1">
    <location>
        <begin position="1"/>
        <end position="23"/>
    </location>
</feature>
<dbReference type="Proteomes" id="UP000072421">
    <property type="component" value="Chromosome"/>
</dbReference>
<name>A0A127PE62_9BURK</name>
<accession>A0A127PE62</accession>
<protein>
    <submittedName>
        <fullName evidence="2">Uncharacterized protein</fullName>
    </submittedName>
</protein>
<dbReference type="PATRIC" id="fig|158899.10.peg.3394"/>
<dbReference type="AlphaFoldDB" id="A0A127PE62"/>
<evidence type="ECO:0000256" key="1">
    <source>
        <dbReference type="SAM" id="MobiDB-lite"/>
    </source>
</evidence>
<dbReference type="EMBL" id="CP013232">
    <property type="protein sequence ID" value="AMO96047.1"/>
    <property type="molecule type" value="Genomic_DNA"/>
</dbReference>
<organism evidence="2">
    <name type="scientific">Collimonas fungivorans</name>
    <dbReference type="NCBI Taxonomy" id="158899"/>
    <lineage>
        <taxon>Bacteria</taxon>
        <taxon>Pseudomonadati</taxon>
        <taxon>Pseudomonadota</taxon>
        <taxon>Betaproteobacteria</taxon>
        <taxon>Burkholderiales</taxon>
        <taxon>Oxalobacteraceae</taxon>
        <taxon>Collimonas</taxon>
    </lineage>
</organism>
<reference evidence="2 3" key="1">
    <citation type="submission" date="2015-11" db="EMBL/GenBank/DDBJ databases">
        <title>Exploring the genomic traits of fungus-feeding bacterial genus Collimonas.</title>
        <authorList>
            <person name="Song C."/>
            <person name="Schmidt R."/>
            <person name="de Jager V."/>
            <person name="Krzyzanowska D."/>
            <person name="Jongedijk E."/>
            <person name="Cankar K."/>
            <person name="Beekwilder J."/>
            <person name="van Veen A."/>
            <person name="de Boer W."/>
            <person name="van Veen J.A."/>
            <person name="Garbeva P."/>
        </authorList>
    </citation>
    <scope>NUCLEOTIDE SEQUENCE [LARGE SCALE GENOMIC DNA]</scope>
    <source>
        <strain evidence="2 3">Ter6</strain>
    </source>
</reference>
<evidence type="ECO:0000313" key="3">
    <source>
        <dbReference type="Proteomes" id="UP000072421"/>
    </source>
</evidence>